<evidence type="ECO:0000313" key="3">
    <source>
        <dbReference type="Proteomes" id="UP000178570"/>
    </source>
</evidence>
<dbReference type="AlphaFoldDB" id="A0A1G1XK63"/>
<gene>
    <name evidence="2" type="ORF">A2570_00725</name>
</gene>
<feature type="transmembrane region" description="Helical" evidence="1">
    <location>
        <begin position="20"/>
        <end position="39"/>
    </location>
</feature>
<evidence type="ECO:0000256" key="1">
    <source>
        <dbReference type="SAM" id="Phobius"/>
    </source>
</evidence>
<dbReference type="Proteomes" id="UP000178570">
    <property type="component" value="Unassembled WGS sequence"/>
</dbReference>
<accession>A0A1G1XK63</accession>
<sequence length="190" mass="21602">MNKTLRFVFRGLRFWGQSTLEMLVVFSVTTLFLSMVLGFNRTAKNQNEFFQFIDRFILDIRKVQDLSYLSQEYNGPEQDYRGTVPCAYGMLFDALRKDRYTIFAAFSNDCSGIQGGNYEAIEIETVLLPSLINFGQTSSNPVIFVPPYPRTLFFPQADSAIVRLVLRGSANSFRDVSINKAGQIGRVISE</sequence>
<comment type="caution">
    <text evidence="2">The sequence shown here is derived from an EMBL/GenBank/DDBJ whole genome shotgun (WGS) entry which is preliminary data.</text>
</comment>
<keyword evidence="1" id="KW-0472">Membrane</keyword>
<protein>
    <submittedName>
        <fullName evidence="2">Uncharacterized protein</fullName>
    </submittedName>
</protein>
<dbReference type="STRING" id="1797529.A2570_00725"/>
<proteinExistence type="predicted"/>
<keyword evidence="1" id="KW-1133">Transmembrane helix</keyword>
<name>A0A1G1XK63_9BACT</name>
<organism evidence="2 3">
    <name type="scientific">Candidatus Brennerbacteria bacterium RIFOXYD1_FULL_41_16</name>
    <dbReference type="NCBI Taxonomy" id="1797529"/>
    <lineage>
        <taxon>Bacteria</taxon>
        <taxon>Candidatus Brenneribacteriota</taxon>
    </lineage>
</organism>
<evidence type="ECO:0000313" key="2">
    <source>
        <dbReference type="EMBL" id="OGY40000.1"/>
    </source>
</evidence>
<reference evidence="2 3" key="1">
    <citation type="journal article" date="2016" name="Nat. Commun.">
        <title>Thousands of microbial genomes shed light on interconnected biogeochemical processes in an aquifer system.</title>
        <authorList>
            <person name="Anantharaman K."/>
            <person name="Brown C.T."/>
            <person name="Hug L.A."/>
            <person name="Sharon I."/>
            <person name="Castelle C.J."/>
            <person name="Probst A.J."/>
            <person name="Thomas B.C."/>
            <person name="Singh A."/>
            <person name="Wilkins M.J."/>
            <person name="Karaoz U."/>
            <person name="Brodie E.L."/>
            <person name="Williams K.H."/>
            <person name="Hubbard S.S."/>
            <person name="Banfield J.F."/>
        </authorList>
    </citation>
    <scope>NUCLEOTIDE SEQUENCE [LARGE SCALE GENOMIC DNA]</scope>
</reference>
<keyword evidence="1" id="KW-0812">Transmembrane</keyword>
<dbReference type="EMBL" id="MHHY01000012">
    <property type="protein sequence ID" value="OGY40000.1"/>
    <property type="molecule type" value="Genomic_DNA"/>
</dbReference>